<evidence type="ECO:0000313" key="1">
    <source>
        <dbReference type="EMBL" id="KAF5833779.1"/>
    </source>
</evidence>
<dbReference type="EMBL" id="MU069792">
    <property type="protein sequence ID" value="KAF5833779.1"/>
    <property type="molecule type" value="Genomic_DNA"/>
</dbReference>
<evidence type="ECO:0000313" key="2">
    <source>
        <dbReference type="Proteomes" id="UP000815325"/>
    </source>
</evidence>
<reference evidence="1" key="1">
    <citation type="submission" date="2017-08" db="EMBL/GenBank/DDBJ databases">
        <authorList>
            <person name="Polle J.E."/>
            <person name="Barry K."/>
            <person name="Cushman J."/>
            <person name="Schmutz J."/>
            <person name="Tran D."/>
            <person name="Hathwaick L.T."/>
            <person name="Yim W.C."/>
            <person name="Jenkins J."/>
            <person name="Mckie-Krisberg Z.M."/>
            <person name="Prochnik S."/>
            <person name="Lindquist E."/>
            <person name="Dockter R.B."/>
            <person name="Adam C."/>
            <person name="Molina H."/>
            <person name="Bunkerborg J."/>
            <person name="Jin E."/>
            <person name="Buchheim M."/>
            <person name="Magnuson J."/>
        </authorList>
    </citation>
    <scope>NUCLEOTIDE SEQUENCE</scope>
    <source>
        <strain evidence="1">CCAP 19/18</strain>
    </source>
</reference>
<name>A0ABQ7GGQ1_DUNSA</name>
<protein>
    <recommendedName>
        <fullName evidence="3">Encoded protein</fullName>
    </recommendedName>
</protein>
<organism evidence="1 2">
    <name type="scientific">Dunaliella salina</name>
    <name type="common">Green alga</name>
    <name type="synonym">Protococcus salinus</name>
    <dbReference type="NCBI Taxonomy" id="3046"/>
    <lineage>
        <taxon>Eukaryota</taxon>
        <taxon>Viridiplantae</taxon>
        <taxon>Chlorophyta</taxon>
        <taxon>core chlorophytes</taxon>
        <taxon>Chlorophyceae</taxon>
        <taxon>CS clade</taxon>
        <taxon>Chlamydomonadales</taxon>
        <taxon>Dunaliellaceae</taxon>
        <taxon>Dunaliella</taxon>
    </lineage>
</organism>
<gene>
    <name evidence="1" type="ORF">DUNSADRAFT_9803</name>
</gene>
<keyword evidence="2" id="KW-1185">Reference proteome</keyword>
<sequence>MASIVHCRQTLGAIADQPLGAIVKQTRWCMADQALYTSHIPMMGYHKSCATSHKGEADLTDPQQAASVACAQDGDGMSTSSRKPQRGGHWTERVMAPFRFGFKELAPTLAKLGSAITITAVGKGAAQQLAAQLVSSHLKYQAALRASTAVASRR</sequence>
<comment type="caution">
    <text evidence="1">The sequence shown here is derived from an EMBL/GenBank/DDBJ whole genome shotgun (WGS) entry which is preliminary data.</text>
</comment>
<dbReference type="Proteomes" id="UP000815325">
    <property type="component" value="Unassembled WGS sequence"/>
</dbReference>
<evidence type="ECO:0008006" key="3">
    <source>
        <dbReference type="Google" id="ProtNLM"/>
    </source>
</evidence>
<proteinExistence type="predicted"/>
<accession>A0ABQ7GGQ1</accession>